<feature type="domain" description="Protein kinase" evidence="9">
    <location>
        <begin position="25"/>
        <end position="283"/>
    </location>
</feature>
<dbReference type="AlphaFoldDB" id="A0AAN8U064"/>
<dbReference type="SMART" id="SM00220">
    <property type="entry name" value="S_TKc"/>
    <property type="match status" value="1"/>
</dbReference>
<keyword evidence="5" id="KW-0418">Kinase</keyword>
<dbReference type="InterPro" id="IPR008271">
    <property type="entry name" value="Ser/Thr_kinase_AS"/>
</dbReference>
<sequence length="661" mass="73807">MWSHNVETKGMEIQNSSSKSKIDDYQVVEQIGRGAFGTAFLVLHTTDNNKYVLKKIPLAKQTDKFKRTALQEMDLIAKLSHPYIVEYKDAWVEKGNWICIVTSYCEGGDMAKIIRKSRGALFPEEKLCKWLTQLLLAVDYLHSNRVLHRDVKLSNIFVTKDNDIRLGDFGFAKLLDGEGLASSVVGTPNYMCPEVLADIPYGYKSDIWSLGCCMFEIAAHQAPFRAPDMTGLINKINRGSLSPLPIIYSSNLKQIIKSMLRKSPEHRPTTAELLRHQHLQPYLLRCRNPSSAFLPVKSPNSPKEKTKQSPGKSGSPRFIRDRPLRLKEKSPVFHFDGSDKSLGLKEKGPVFHFDERDNIRPRNLSDNYDTFKAKLETKRVDPTSYSAKIFVDGVDSKCWDASEAAICNGGDQSDPLLQEGSTNTPNSSRFMAYTHSEEQEKVSVEHVQQSEEGNVENDKTKDLEELSTPSGSGEADLNELDCISAKPSRMISPSGSSTEKTRSYDEESTSSATRPAKSDTDAELRCHASESENVGEFKEVSVDRIASERNRSSPLKDEIEKNANMVEHAKRQALDDRVSLLKALAALAGDGHKNDWENPTQERAEALESLLEVCARLLKQEKIDELAGVLKPFGDDAVSSRETAIWLTKSLMSAQKLAKGS</sequence>
<dbReference type="InterPro" id="IPR000719">
    <property type="entry name" value="Prot_kinase_dom"/>
</dbReference>
<keyword evidence="11" id="KW-1185">Reference proteome</keyword>
<evidence type="ECO:0000256" key="2">
    <source>
        <dbReference type="ARBA" id="ARBA00022527"/>
    </source>
</evidence>
<keyword evidence="6 7" id="KW-0067">ATP-binding</keyword>
<feature type="compositionally biased region" description="Basic and acidic residues" evidence="8">
    <location>
        <begin position="516"/>
        <end position="531"/>
    </location>
</feature>
<dbReference type="GO" id="GO:0005524">
    <property type="term" value="F:ATP binding"/>
    <property type="evidence" value="ECO:0007669"/>
    <property type="project" value="UniProtKB-UniRule"/>
</dbReference>
<keyword evidence="2" id="KW-0723">Serine/threonine-protein kinase</keyword>
<dbReference type="EMBL" id="JBANQN010000003">
    <property type="protein sequence ID" value="KAK6793913.1"/>
    <property type="molecule type" value="Genomic_DNA"/>
</dbReference>
<feature type="compositionally biased region" description="Polar residues" evidence="8">
    <location>
        <begin position="419"/>
        <end position="429"/>
    </location>
</feature>
<dbReference type="Gene3D" id="1.10.510.10">
    <property type="entry name" value="Transferase(Phosphotransferase) domain 1"/>
    <property type="match status" value="1"/>
</dbReference>
<dbReference type="Pfam" id="PF00069">
    <property type="entry name" value="Pkinase"/>
    <property type="match status" value="1"/>
</dbReference>
<accession>A0AAN8U064</accession>
<evidence type="ECO:0000256" key="4">
    <source>
        <dbReference type="ARBA" id="ARBA00022741"/>
    </source>
</evidence>
<gene>
    <name evidence="10" type="ORF">RDI58_007366</name>
</gene>
<evidence type="ECO:0000259" key="9">
    <source>
        <dbReference type="PROSITE" id="PS50011"/>
    </source>
</evidence>
<dbReference type="InterPro" id="IPR050660">
    <property type="entry name" value="NEK_Ser/Thr_kinase"/>
</dbReference>
<keyword evidence="3" id="KW-0808">Transferase</keyword>
<dbReference type="PROSITE" id="PS00107">
    <property type="entry name" value="PROTEIN_KINASE_ATP"/>
    <property type="match status" value="1"/>
</dbReference>
<evidence type="ECO:0000256" key="5">
    <source>
        <dbReference type="ARBA" id="ARBA00022777"/>
    </source>
</evidence>
<evidence type="ECO:0000256" key="3">
    <source>
        <dbReference type="ARBA" id="ARBA00022679"/>
    </source>
</evidence>
<evidence type="ECO:0000256" key="1">
    <source>
        <dbReference type="ARBA" id="ARBA00010886"/>
    </source>
</evidence>
<dbReference type="Proteomes" id="UP001371456">
    <property type="component" value="Unassembled WGS sequence"/>
</dbReference>
<dbReference type="GO" id="GO:0055028">
    <property type="term" value="C:cortical microtubule"/>
    <property type="evidence" value="ECO:0007669"/>
    <property type="project" value="TreeGrafter"/>
</dbReference>
<dbReference type="PANTHER" id="PTHR43671:SF63">
    <property type="entry name" value="SERINE_THREONINE-PROTEIN KINASE NEK6 ISOFORM X1"/>
    <property type="match status" value="1"/>
</dbReference>
<dbReference type="Gene3D" id="3.30.200.20">
    <property type="entry name" value="Phosphorylase Kinase, domain 1"/>
    <property type="match status" value="1"/>
</dbReference>
<evidence type="ECO:0000256" key="7">
    <source>
        <dbReference type="PROSITE-ProRule" id="PRU10141"/>
    </source>
</evidence>
<feature type="binding site" evidence="7">
    <location>
        <position position="54"/>
    </location>
    <ligand>
        <name>ATP</name>
        <dbReference type="ChEBI" id="CHEBI:30616"/>
    </ligand>
</feature>
<organism evidence="10 11">
    <name type="scientific">Solanum bulbocastanum</name>
    <name type="common">Wild potato</name>
    <dbReference type="NCBI Taxonomy" id="147425"/>
    <lineage>
        <taxon>Eukaryota</taxon>
        <taxon>Viridiplantae</taxon>
        <taxon>Streptophyta</taxon>
        <taxon>Embryophyta</taxon>
        <taxon>Tracheophyta</taxon>
        <taxon>Spermatophyta</taxon>
        <taxon>Magnoliopsida</taxon>
        <taxon>eudicotyledons</taxon>
        <taxon>Gunneridae</taxon>
        <taxon>Pentapetalae</taxon>
        <taxon>asterids</taxon>
        <taxon>lamiids</taxon>
        <taxon>Solanales</taxon>
        <taxon>Solanaceae</taxon>
        <taxon>Solanoideae</taxon>
        <taxon>Solaneae</taxon>
        <taxon>Solanum</taxon>
    </lineage>
</organism>
<evidence type="ECO:0000256" key="8">
    <source>
        <dbReference type="SAM" id="MobiDB-lite"/>
    </source>
</evidence>
<dbReference type="GO" id="GO:0007017">
    <property type="term" value="P:microtubule-based process"/>
    <property type="evidence" value="ECO:0007669"/>
    <property type="project" value="TreeGrafter"/>
</dbReference>
<feature type="region of interest" description="Disordered" evidence="8">
    <location>
        <begin position="293"/>
        <end position="321"/>
    </location>
</feature>
<proteinExistence type="inferred from homology"/>
<dbReference type="PROSITE" id="PS50011">
    <property type="entry name" value="PROTEIN_KINASE_DOM"/>
    <property type="match status" value="1"/>
</dbReference>
<feature type="region of interest" description="Disordered" evidence="8">
    <location>
        <begin position="409"/>
        <end position="531"/>
    </location>
</feature>
<evidence type="ECO:0000313" key="11">
    <source>
        <dbReference type="Proteomes" id="UP001371456"/>
    </source>
</evidence>
<dbReference type="InterPro" id="IPR011009">
    <property type="entry name" value="Kinase-like_dom_sf"/>
</dbReference>
<comment type="caution">
    <text evidence="10">The sequence shown here is derived from an EMBL/GenBank/DDBJ whole genome shotgun (WGS) entry which is preliminary data.</text>
</comment>
<evidence type="ECO:0000313" key="10">
    <source>
        <dbReference type="EMBL" id="KAK6793913.1"/>
    </source>
</evidence>
<dbReference type="CDD" id="cd08215">
    <property type="entry name" value="STKc_Nek"/>
    <property type="match status" value="1"/>
</dbReference>
<dbReference type="FunFam" id="3.30.200.20:FF:000097">
    <property type="entry name" value="Probable serine/threonine-protein kinase nek1"/>
    <property type="match status" value="1"/>
</dbReference>
<dbReference type="PANTHER" id="PTHR43671">
    <property type="entry name" value="SERINE/THREONINE-PROTEIN KINASE NEK"/>
    <property type="match status" value="1"/>
</dbReference>
<comment type="similarity">
    <text evidence="1">Belongs to the protein kinase superfamily. NEK Ser/Thr protein kinase family. NIMA subfamily.</text>
</comment>
<evidence type="ECO:0000256" key="6">
    <source>
        <dbReference type="ARBA" id="ARBA00022840"/>
    </source>
</evidence>
<reference evidence="10 11" key="1">
    <citation type="submission" date="2024-02" db="EMBL/GenBank/DDBJ databases">
        <title>de novo genome assembly of Solanum bulbocastanum strain 11H21.</title>
        <authorList>
            <person name="Hosaka A.J."/>
        </authorList>
    </citation>
    <scope>NUCLEOTIDE SEQUENCE [LARGE SCALE GENOMIC DNA]</scope>
    <source>
        <tissue evidence="10">Young leaves</tissue>
    </source>
</reference>
<dbReference type="InterPro" id="IPR017441">
    <property type="entry name" value="Protein_kinase_ATP_BS"/>
</dbReference>
<feature type="compositionally biased region" description="Basic and acidic residues" evidence="8">
    <location>
        <begin position="435"/>
        <end position="444"/>
    </location>
</feature>
<dbReference type="GO" id="GO:0004674">
    <property type="term" value="F:protein serine/threonine kinase activity"/>
    <property type="evidence" value="ECO:0007669"/>
    <property type="project" value="UniProtKB-KW"/>
</dbReference>
<name>A0AAN8U064_SOLBU</name>
<protein>
    <recommendedName>
        <fullName evidence="9">Protein kinase domain-containing protein</fullName>
    </recommendedName>
</protein>
<dbReference type="SUPFAM" id="SSF56112">
    <property type="entry name" value="Protein kinase-like (PK-like)"/>
    <property type="match status" value="1"/>
</dbReference>
<keyword evidence="4 7" id="KW-0547">Nucleotide-binding</keyword>
<dbReference type="PROSITE" id="PS00108">
    <property type="entry name" value="PROTEIN_KINASE_ST"/>
    <property type="match status" value="1"/>
</dbReference>